<keyword evidence="2" id="KW-0479">Metal-binding</keyword>
<name>A0A419DD20_9BACT</name>
<dbReference type="SMART" id="SM00729">
    <property type="entry name" value="Elp3"/>
    <property type="match status" value="1"/>
</dbReference>
<protein>
    <submittedName>
        <fullName evidence="6">Radical SAM protein</fullName>
    </submittedName>
</protein>
<dbReference type="Pfam" id="PF04055">
    <property type="entry name" value="Radical_SAM"/>
    <property type="match status" value="1"/>
</dbReference>
<feature type="domain" description="Radical SAM core" evidence="5">
    <location>
        <begin position="39"/>
        <end position="254"/>
    </location>
</feature>
<dbReference type="GO" id="GO:0051536">
    <property type="term" value="F:iron-sulfur cluster binding"/>
    <property type="evidence" value="ECO:0007669"/>
    <property type="project" value="UniProtKB-KW"/>
</dbReference>
<dbReference type="PANTHER" id="PTHR11228">
    <property type="entry name" value="RADICAL SAM DOMAIN PROTEIN"/>
    <property type="match status" value="1"/>
</dbReference>
<dbReference type="CDD" id="cd21109">
    <property type="entry name" value="SPASM"/>
    <property type="match status" value="1"/>
</dbReference>
<dbReference type="GO" id="GO:0006783">
    <property type="term" value="P:heme biosynthetic process"/>
    <property type="evidence" value="ECO:0007669"/>
    <property type="project" value="TreeGrafter"/>
</dbReference>
<evidence type="ECO:0000256" key="4">
    <source>
        <dbReference type="ARBA" id="ARBA00023014"/>
    </source>
</evidence>
<dbReference type="SFLD" id="SFLDS00029">
    <property type="entry name" value="Radical_SAM"/>
    <property type="match status" value="1"/>
</dbReference>
<evidence type="ECO:0000256" key="3">
    <source>
        <dbReference type="ARBA" id="ARBA00023004"/>
    </source>
</evidence>
<dbReference type="InterPro" id="IPR050377">
    <property type="entry name" value="Radical_SAM_PqqE_MftC-like"/>
</dbReference>
<evidence type="ECO:0000256" key="2">
    <source>
        <dbReference type="ARBA" id="ARBA00022723"/>
    </source>
</evidence>
<dbReference type="PROSITE" id="PS51918">
    <property type="entry name" value="RADICAL_SAM"/>
    <property type="match status" value="1"/>
</dbReference>
<accession>A0A419DD20</accession>
<proteinExistence type="predicted"/>
<dbReference type="Gene3D" id="3.20.20.70">
    <property type="entry name" value="Aldolase class I"/>
    <property type="match status" value="1"/>
</dbReference>
<evidence type="ECO:0000256" key="1">
    <source>
        <dbReference type="ARBA" id="ARBA00022691"/>
    </source>
</evidence>
<gene>
    <name evidence="6" type="ORF">C4544_03835</name>
</gene>
<dbReference type="InterPro" id="IPR013785">
    <property type="entry name" value="Aldolase_TIM"/>
</dbReference>
<keyword evidence="1" id="KW-0949">S-adenosyl-L-methionine</keyword>
<evidence type="ECO:0000313" key="6">
    <source>
        <dbReference type="EMBL" id="RJO61041.1"/>
    </source>
</evidence>
<dbReference type="SFLD" id="SFLDG01386">
    <property type="entry name" value="main_SPASM_domain-containing"/>
    <property type="match status" value="1"/>
</dbReference>
<sequence>MPTNQFKKFINKTNIILKRGKPLLALKLAKINLNALLFNRIPPFRQVEIQVTFDCNLKCIHCSAANFSPPEERLTISNYENIAAQCRQYSVPMVSFTGGEPMVEPRLEEIIGLFDTKSTLISCTTNGTLLTEERAKKLKSIGLDSFVISLDGPDPASNDSIRGKGTYKKVMESIKIAKSYNFIVMIIHTLSHYSIKSGNFNKLIKLAESMDIPIHVSLASPTGNWSSEEAMKDFVLTEEDINYLWKCQNEFSFLRRDLDGNYRGTGCPAGTERFVISPNGEVMPCTKIQASFGNIKTETMIDIREKMAKIDLLSSNPKICLPAEHADFLKIYLPRVFNKKDLPIPYNKYFLK</sequence>
<dbReference type="CDD" id="cd01335">
    <property type="entry name" value="Radical_SAM"/>
    <property type="match status" value="1"/>
</dbReference>
<dbReference type="Pfam" id="PF13186">
    <property type="entry name" value="SPASM"/>
    <property type="match status" value="1"/>
</dbReference>
<comment type="caution">
    <text evidence="6">The sequence shown here is derived from an EMBL/GenBank/DDBJ whole genome shotgun (WGS) entry which is preliminary data.</text>
</comment>
<dbReference type="InterPro" id="IPR007197">
    <property type="entry name" value="rSAM"/>
</dbReference>
<dbReference type="AlphaFoldDB" id="A0A419DD20"/>
<dbReference type="GO" id="GO:0003824">
    <property type="term" value="F:catalytic activity"/>
    <property type="evidence" value="ECO:0007669"/>
    <property type="project" value="InterPro"/>
</dbReference>
<dbReference type="Proteomes" id="UP000285655">
    <property type="component" value="Unassembled WGS sequence"/>
</dbReference>
<dbReference type="SUPFAM" id="SSF102114">
    <property type="entry name" value="Radical SAM enzymes"/>
    <property type="match status" value="1"/>
</dbReference>
<dbReference type="GO" id="GO:0046872">
    <property type="term" value="F:metal ion binding"/>
    <property type="evidence" value="ECO:0007669"/>
    <property type="project" value="UniProtKB-KW"/>
</dbReference>
<organism evidence="6 7">
    <name type="scientific">candidate division WS5 bacterium</name>
    <dbReference type="NCBI Taxonomy" id="2093353"/>
    <lineage>
        <taxon>Bacteria</taxon>
        <taxon>candidate division WS5</taxon>
    </lineage>
</organism>
<dbReference type="EMBL" id="QZJW01000032">
    <property type="protein sequence ID" value="RJO61041.1"/>
    <property type="molecule type" value="Genomic_DNA"/>
</dbReference>
<dbReference type="SFLD" id="SFLDG01067">
    <property type="entry name" value="SPASM/twitch_domain_containing"/>
    <property type="match status" value="1"/>
</dbReference>
<keyword evidence="4" id="KW-0411">Iron-sulfur</keyword>
<reference evidence="6 7" key="1">
    <citation type="journal article" date="2017" name="ISME J.">
        <title>Energy and carbon metabolisms in a deep terrestrial subsurface fluid microbial community.</title>
        <authorList>
            <person name="Momper L."/>
            <person name="Jungbluth S.P."/>
            <person name="Lee M.D."/>
            <person name="Amend J.P."/>
        </authorList>
    </citation>
    <scope>NUCLEOTIDE SEQUENCE [LARGE SCALE GENOMIC DNA]</scope>
    <source>
        <strain evidence="6">SURF_29</strain>
    </source>
</reference>
<dbReference type="PANTHER" id="PTHR11228:SF7">
    <property type="entry name" value="PQQA PEPTIDE CYCLASE"/>
    <property type="match status" value="1"/>
</dbReference>
<keyword evidence="3" id="KW-0408">Iron</keyword>
<evidence type="ECO:0000313" key="7">
    <source>
        <dbReference type="Proteomes" id="UP000285655"/>
    </source>
</evidence>
<dbReference type="InterPro" id="IPR023885">
    <property type="entry name" value="4Fe4S-binding_SPASM_dom"/>
</dbReference>
<dbReference type="InterPro" id="IPR058240">
    <property type="entry name" value="rSAM_sf"/>
</dbReference>
<evidence type="ECO:0000259" key="5">
    <source>
        <dbReference type="PROSITE" id="PS51918"/>
    </source>
</evidence>
<dbReference type="InterPro" id="IPR006638">
    <property type="entry name" value="Elp3/MiaA/NifB-like_rSAM"/>
</dbReference>